<evidence type="ECO:0000256" key="2">
    <source>
        <dbReference type="ARBA" id="ARBA00022692"/>
    </source>
</evidence>
<evidence type="ECO:0000313" key="7">
    <source>
        <dbReference type="Proteomes" id="UP000035704"/>
    </source>
</evidence>
<dbReference type="GO" id="GO:0015297">
    <property type="term" value="F:antiporter activity"/>
    <property type="evidence" value="ECO:0007669"/>
    <property type="project" value="InterPro"/>
</dbReference>
<keyword evidence="7" id="KW-1185">Reference proteome</keyword>
<accession>A0A0D8IC91</accession>
<dbReference type="InterPro" id="IPR006153">
    <property type="entry name" value="Cation/H_exchanger_TM"/>
</dbReference>
<dbReference type="AlphaFoldDB" id="A0A0D8IC91"/>
<dbReference type="PANTHER" id="PTHR43021">
    <property type="entry name" value="NA(+)/H(+) ANTIPORTER-RELATED"/>
    <property type="match status" value="1"/>
</dbReference>
<feature type="domain" description="Cation/H+ exchanger transmembrane" evidence="5">
    <location>
        <begin position="12"/>
        <end position="380"/>
    </location>
</feature>
<dbReference type="GO" id="GO:0016020">
    <property type="term" value="C:membrane"/>
    <property type="evidence" value="ECO:0007669"/>
    <property type="project" value="UniProtKB-SubCell"/>
</dbReference>
<evidence type="ECO:0000259" key="5">
    <source>
        <dbReference type="Pfam" id="PF00999"/>
    </source>
</evidence>
<dbReference type="PANTHER" id="PTHR43021:SF2">
    <property type="entry name" value="CATION_H+ EXCHANGER DOMAIN-CONTAINING PROTEIN"/>
    <property type="match status" value="1"/>
</dbReference>
<keyword evidence="4" id="KW-0472">Membrane</keyword>
<evidence type="ECO:0000256" key="4">
    <source>
        <dbReference type="ARBA" id="ARBA00023136"/>
    </source>
</evidence>
<dbReference type="EMBL" id="CP009687">
    <property type="protein sequence ID" value="AKL96854.1"/>
    <property type="molecule type" value="Genomic_DNA"/>
</dbReference>
<comment type="subcellular location">
    <subcellularLocation>
        <location evidence="1">Membrane</location>
        <topology evidence="1">Multi-pass membrane protein</topology>
    </subcellularLocation>
</comment>
<dbReference type="STRING" id="84022.CACET_c34110"/>
<dbReference type="InterPro" id="IPR038770">
    <property type="entry name" value="Na+/solute_symporter_sf"/>
</dbReference>
<protein>
    <submittedName>
        <fullName evidence="6">Transporter, CPA2 family</fullName>
    </submittedName>
</protein>
<name>A0A0D8IC91_9CLOT</name>
<dbReference type="Gene3D" id="1.20.1530.20">
    <property type="match status" value="1"/>
</dbReference>
<sequence length="386" mass="40877">MMNAPLYVGIILLIGLVGGKAASKINLPSVTGYILFGLLLGPSFTNIITKETIKSLQFVNELALGILALSIGAELHRLVFKKFGKTLLLVSLGDELVTFCSVFLFTYLLGLQLQLAIVLGILAMTVSPSGVFSIVKEYKTKGEFTKNLLALVAIDNLICIFVFGIVTAILQGIGNVDIGGTTLFILLITEISLAIILGILGGLAVSYMIKKKTNNNKFLVFLLGLILLNIGIANHFNLSALLINMVKGATIVNLTNKKLVLSSTLERVELPIFVLFLTLAGAKLDLSILGSVGIVGIGYIGGRLLGKIGGSFIFSNFTSLDMQIKKNIGMALTPQAGVAIGLSIIAEQKLPASGGIITGILLTGVIFFEIVGPLMLKQALKNTGEI</sequence>
<evidence type="ECO:0000313" key="6">
    <source>
        <dbReference type="EMBL" id="AKL96854.1"/>
    </source>
</evidence>
<evidence type="ECO:0000256" key="3">
    <source>
        <dbReference type="ARBA" id="ARBA00022989"/>
    </source>
</evidence>
<proteinExistence type="predicted"/>
<keyword evidence="2" id="KW-0812">Transmembrane</keyword>
<evidence type="ECO:0000256" key="1">
    <source>
        <dbReference type="ARBA" id="ARBA00004141"/>
    </source>
</evidence>
<dbReference type="RefSeq" id="WP_044824273.1">
    <property type="nucleotide sequence ID" value="NZ_CP009687.1"/>
</dbReference>
<dbReference type="GO" id="GO:1902600">
    <property type="term" value="P:proton transmembrane transport"/>
    <property type="evidence" value="ECO:0007669"/>
    <property type="project" value="InterPro"/>
</dbReference>
<dbReference type="KEGG" id="cace:CACET_c34110"/>
<gene>
    <name evidence="6" type="ORF">CACET_c34110</name>
</gene>
<reference evidence="6 7" key="1">
    <citation type="submission" date="2014-10" db="EMBL/GenBank/DDBJ databases">
        <title>Genome sequence of Clostridium aceticum DSM 1496.</title>
        <authorList>
            <person name="Poehlein A."/>
            <person name="Schiel-Bengelsdorf B."/>
            <person name="Gottschalk G."/>
            <person name="Duerre P."/>
            <person name="Daniel R."/>
        </authorList>
    </citation>
    <scope>NUCLEOTIDE SEQUENCE [LARGE SCALE GENOMIC DNA]</scope>
    <source>
        <strain evidence="6 7">DSM 1496</strain>
    </source>
</reference>
<dbReference type="PATRIC" id="fig|84022.5.peg.3604"/>
<dbReference type="Pfam" id="PF00999">
    <property type="entry name" value="Na_H_Exchanger"/>
    <property type="match status" value="1"/>
</dbReference>
<keyword evidence="3" id="KW-1133">Transmembrane helix</keyword>
<organism evidence="6 7">
    <name type="scientific">Clostridium aceticum</name>
    <dbReference type="NCBI Taxonomy" id="84022"/>
    <lineage>
        <taxon>Bacteria</taxon>
        <taxon>Bacillati</taxon>
        <taxon>Bacillota</taxon>
        <taxon>Clostridia</taxon>
        <taxon>Eubacteriales</taxon>
        <taxon>Clostridiaceae</taxon>
        <taxon>Clostridium</taxon>
    </lineage>
</organism>
<dbReference type="Proteomes" id="UP000035704">
    <property type="component" value="Chromosome"/>
</dbReference>